<dbReference type="OrthoDB" id="10265068at2759"/>
<dbReference type="GO" id="GO:0003824">
    <property type="term" value="F:catalytic activity"/>
    <property type="evidence" value="ECO:0007669"/>
    <property type="project" value="InterPro"/>
</dbReference>
<dbReference type="AlphaFoldDB" id="A0A5B8MSN9"/>
<dbReference type="GO" id="GO:0003677">
    <property type="term" value="F:DNA binding"/>
    <property type="evidence" value="ECO:0007669"/>
    <property type="project" value="InterPro"/>
</dbReference>
<keyword evidence="2" id="KW-0539">Nucleus</keyword>
<accession>A0A5B8MSN9</accession>
<protein>
    <submittedName>
        <fullName evidence="3">DNA glycosylase</fullName>
    </submittedName>
</protein>
<gene>
    <name evidence="3" type="ORF">A3770_10p58150</name>
</gene>
<reference evidence="3 4" key="1">
    <citation type="submission" date="2018-07" db="EMBL/GenBank/DDBJ databases">
        <title>The complete nuclear genome of the prasinophyte Chloropicon primus (CCMP1205).</title>
        <authorList>
            <person name="Pombert J.-F."/>
            <person name="Otis C."/>
            <person name="Turmel M."/>
            <person name="Lemieux C."/>
        </authorList>
    </citation>
    <scope>NUCLEOTIDE SEQUENCE [LARGE SCALE GENOMIC DNA]</scope>
    <source>
        <strain evidence="3 4">CCMP1205</strain>
    </source>
</reference>
<keyword evidence="4" id="KW-1185">Reference proteome</keyword>
<dbReference type="SUPFAM" id="SSF48150">
    <property type="entry name" value="DNA-glycosylase"/>
    <property type="match status" value="1"/>
</dbReference>
<evidence type="ECO:0000256" key="1">
    <source>
        <dbReference type="ARBA" id="ARBA00004123"/>
    </source>
</evidence>
<dbReference type="InterPro" id="IPR045138">
    <property type="entry name" value="MeCP2/MBD4"/>
</dbReference>
<dbReference type="Gene3D" id="1.10.340.30">
    <property type="entry name" value="Hypothetical protein, domain 2"/>
    <property type="match status" value="1"/>
</dbReference>
<proteinExistence type="predicted"/>
<dbReference type="PANTHER" id="PTHR15074">
    <property type="entry name" value="METHYL-CPG-BINDING PROTEIN"/>
    <property type="match status" value="1"/>
</dbReference>
<sequence length="464" mass="53255">MAKSLSPEALNVRSTSFAARRRDRLQSEARKRLTKALFVDAVDDETERGDDVVVDDADADDKLDLQAKDEVVKLLNSFLECKRAKRTYQESARRAKRAYLALVAYHDFFWKNKVGRDHGWLKLQKCMDDALVEAKRQLCCVSSRLSKDKRSPGLERDGLQQCRKDLSFVAGGLRKRLDLLQGDHHSRRRQTPRLASSPASLQDLRSRCPMLCETGDCRHLCEHRCFFREHEPARKLKEFRDSCEWHAGSKAEAESLFSGWSSRLEVCRSNGFKVVLVSPQGVSHNHSKKALESIGIAMDPKYKITSLYEKKIRDRVSGNATEVVMCHGPRHSPYGLIEELFWECPWKLLVCCLLLNQTTRKQLDIALLHFFERFPTPESLLSCSERQNEIEGAISPCGLQRKRTATLLKFTKEFLEKDWVEPRELHGVGAYAQEAYEIFCLGKLNPNIPVPDHALNWYVEYKLG</sequence>
<dbReference type="InterPro" id="IPR011257">
    <property type="entry name" value="DNA_glycosylase"/>
</dbReference>
<dbReference type="EMBL" id="CP031043">
    <property type="protein sequence ID" value="QDZ23297.1"/>
    <property type="molecule type" value="Genomic_DNA"/>
</dbReference>
<evidence type="ECO:0000256" key="2">
    <source>
        <dbReference type="ARBA" id="ARBA00023242"/>
    </source>
</evidence>
<dbReference type="STRING" id="1764295.A0A5B8MSN9"/>
<organism evidence="3 4">
    <name type="scientific">Chloropicon primus</name>
    <dbReference type="NCBI Taxonomy" id="1764295"/>
    <lineage>
        <taxon>Eukaryota</taxon>
        <taxon>Viridiplantae</taxon>
        <taxon>Chlorophyta</taxon>
        <taxon>Chloropicophyceae</taxon>
        <taxon>Chloropicales</taxon>
        <taxon>Chloropicaceae</taxon>
        <taxon>Chloropicon</taxon>
    </lineage>
</organism>
<dbReference type="GO" id="GO:0006281">
    <property type="term" value="P:DNA repair"/>
    <property type="evidence" value="ECO:0007669"/>
    <property type="project" value="InterPro"/>
</dbReference>
<evidence type="ECO:0000313" key="4">
    <source>
        <dbReference type="Proteomes" id="UP000316726"/>
    </source>
</evidence>
<name>A0A5B8MSN9_9CHLO</name>
<dbReference type="PANTHER" id="PTHR15074:SF0">
    <property type="entry name" value="METHYL-CPG-BINDING DOMAIN PROTEIN 4-LIKE PROTEIN"/>
    <property type="match status" value="1"/>
</dbReference>
<comment type="subcellular location">
    <subcellularLocation>
        <location evidence="1">Nucleus</location>
    </subcellularLocation>
</comment>
<evidence type="ECO:0000313" key="3">
    <source>
        <dbReference type="EMBL" id="QDZ23297.1"/>
    </source>
</evidence>
<dbReference type="Proteomes" id="UP000316726">
    <property type="component" value="Chromosome 10"/>
</dbReference>
<dbReference type="GO" id="GO:0005634">
    <property type="term" value="C:nucleus"/>
    <property type="evidence" value="ECO:0007669"/>
    <property type="project" value="UniProtKB-SubCell"/>
</dbReference>